<dbReference type="AlphaFoldDB" id="X1P0K9"/>
<dbReference type="InterPro" id="IPR045229">
    <property type="entry name" value="TPP_enz"/>
</dbReference>
<dbReference type="GO" id="GO:0000287">
    <property type="term" value="F:magnesium ion binding"/>
    <property type="evidence" value="ECO:0007669"/>
    <property type="project" value="InterPro"/>
</dbReference>
<dbReference type="GO" id="GO:0009099">
    <property type="term" value="P:L-valine biosynthetic process"/>
    <property type="evidence" value="ECO:0007669"/>
    <property type="project" value="TreeGrafter"/>
</dbReference>
<evidence type="ECO:0000259" key="2">
    <source>
        <dbReference type="Pfam" id="PF00205"/>
    </source>
</evidence>
<evidence type="ECO:0000256" key="1">
    <source>
        <dbReference type="ARBA" id="ARBA00007812"/>
    </source>
</evidence>
<dbReference type="Pfam" id="PF02776">
    <property type="entry name" value="TPP_enzyme_N"/>
    <property type="match status" value="1"/>
</dbReference>
<evidence type="ECO:0000313" key="4">
    <source>
        <dbReference type="EMBL" id="GAI35956.1"/>
    </source>
</evidence>
<dbReference type="GO" id="GO:0009097">
    <property type="term" value="P:isoleucine biosynthetic process"/>
    <property type="evidence" value="ECO:0007669"/>
    <property type="project" value="TreeGrafter"/>
</dbReference>
<sequence length="255" mass="27145">MSTSGPGATNLVTGIANAAMDSSPIVAITGQVATSVLGSDSFQETDITGITMPITKHNYLVTDIRDLAYTVKEAFYIASSGRPGPVLIDIAKDVQLAETEFEYPTEVNLPGYKPHLRGNARQIRQAAQMINRAKEPLIIAGRGIIISGASAELRELAEKAQIPVVTTLLGKSCLPETHPLCLGMGGMHGEAFANYALQAADLIVGIGTRFDDRLTSTAETFAPRAKVIHIDIDPAEIGKRVRVDLPIVGDARNVL</sequence>
<dbReference type="PANTHER" id="PTHR18968:SF13">
    <property type="entry name" value="ACETOLACTATE SYNTHASE CATALYTIC SUBUNIT, MITOCHONDRIAL"/>
    <property type="match status" value="1"/>
</dbReference>
<evidence type="ECO:0008006" key="5">
    <source>
        <dbReference type="Google" id="ProtNLM"/>
    </source>
</evidence>
<proteinExistence type="inferred from homology"/>
<dbReference type="FunFam" id="3.40.50.1220:FF:000008">
    <property type="entry name" value="Acetolactate synthase"/>
    <property type="match status" value="1"/>
</dbReference>
<dbReference type="GO" id="GO:0030976">
    <property type="term" value="F:thiamine pyrophosphate binding"/>
    <property type="evidence" value="ECO:0007669"/>
    <property type="project" value="InterPro"/>
</dbReference>
<gene>
    <name evidence="4" type="ORF">S06H3_47674</name>
</gene>
<dbReference type="SUPFAM" id="SSF52518">
    <property type="entry name" value="Thiamin diphosphate-binding fold (THDP-binding)"/>
    <property type="match status" value="1"/>
</dbReference>
<reference evidence="4" key="1">
    <citation type="journal article" date="2014" name="Front. Microbiol.">
        <title>High frequency of phylogenetically diverse reductive dehalogenase-homologous genes in deep subseafloor sedimentary metagenomes.</title>
        <authorList>
            <person name="Kawai M."/>
            <person name="Futagami T."/>
            <person name="Toyoda A."/>
            <person name="Takaki Y."/>
            <person name="Nishi S."/>
            <person name="Hori S."/>
            <person name="Arai W."/>
            <person name="Tsubouchi T."/>
            <person name="Morono Y."/>
            <person name="Uchiyama I."/>
            <person name="Ito T."/>
            <person name="Fujiyama A."/>
            <person name="Inagaki F."/>
            <person name="Takami H."/>
        </authorList>
    </citation>
    <scope>NUCLEOTIDE SEQUENCE</scope>
    <source>
        <strain evidence="4">Expedition CK06-06</strain>
    </source>
</reference>
<dbReference type="Gene3D" id="3.40.50.970">
    <property type="match status" value="1"/>
</dbReference>
<dbReference type="InterPro" id="IPR012001">
    <property type="entry name" value="Thiamin_PyroP_enz_TPP-bd_dom"/>
</dbReference>
<feature type="domain" description="Thiamine pyrophosphate enzyme N-terminal TPP-binding" evidence="3">
    <location>
        <begin position="2"/>
        <end position="48"/>
    </location>
</feature>
<feature type="non-terminal residue" evidence="4">
    <location>
        <position position="255"/>
    </location>
</feature>
<organism evidence="4">
    <name type="scientific">marine sediment metagenome</name>
    <dbReference type="NCBI Taxonomy" id="412755"/>
    <lineage>
        <taxon>unclassified sequences</taxon>
        <taxon>metagenomes</taxon>
        <taxon>ecological metagenomes</taxon>
    </lineage>
</organism>
<accession>X1P0K9</accession>
<dbReference type="GO" id="GO:0005948">
    <property type="term" value="C:acetolactate synthase complex"/>
    <property type="evidence" value="ECO:0007669"/>
    <property type="project" value="TreeGrafter"/>
</dbReference>
<dbReference type="SUPFAM" id="SSF52467">
    <property type="entry name" value="DHS-like NAD/FAD-binding domain"/>
    <property type="match status" value="1"/>
</dbReference>
<feature type="domain" description="Thiamine pyrophosphate enzyme central" evidence="2">
    <location>
        <begin position="123"/>
        <end position="255"/>
    </location>
</feature>
<dbReference type="InterPro" id="IPR012000">
    <property type="entry name" value="Thiamin_PyroP_enz_cen_dom"/>
</dbReference>
<name>X1P0K9_9ZZZZ</name>
<dbReference type="InterPro" id="IPR029061">
    <property type="entry name" value="THDP-binding"/>
</dbReference>
<evidence type="ECO:0000259" key="3">
    <source>
        <dbReference type="Pfam" id="PF02776"/>
    </source>
</evidence>
<dbReference type="EMBL" id="BARV01029963">
    <property type="protein sequence ID" value="GAI35956.1"/>
    <property type="molecule type" value="Genomic_DNA"/>
</dbReference>
<comment type="similarity">
    <text evidence="1">Belongs to the TPP enzyme family.</text>
</comment>
<dbReference type="Pfam" id="PF00205">
    <property type="entry name" value="TPP_enzyme_M"/>
    <property type="match status" value="1"/>
</dbReference>
<dbReference type="PANTHER" id="PTHR18968">
    <property type="entry name" value="THIAMINE PYROPHOSPHATE ENZYMES"/>
    <property type="match status" value="1"/>
</dbReference>
<dbReference type="Gene3D" id="3.40.50.1220">
    <property type="entry name" value="TPP-binding domain"/>
    <property type="match status" value="1"/>
</dbReference>
<comment type="caution">
    <text evidence="4">The sequence shown here is derived from an EMBL/GenBank/DDBJ whole genome shotgun (WGS) entry which is preliminary data.</text>
</comment>
<dbReference type="CDD" id="cd07035">
    <property type="entry name" value="TPP_PYR_POX_like"/>
    <property type="match status" value="1"/>
</dbReference>
<dbReference type="GO" id="GO:0050660">
    <property type="term" value="F:flavin adenine dinucleotide binding"/>
    <property type="evidence" value="ECO:0007669"/>
    <property type="project" value="TreeGrafter"/>
</dbReference>
<protein>
    <recommendedName>
        <fullName evidence="5">Thiamine pyrophosphate enzyme central domain-containing protein</fullName>
    </recommendedName>
</protein>
<dbReference type="GO" id="GO:0003984">
    <property type="term" value="F:acetolactate synthase activity"/>
    <property type="evidence" value="ECO:0007669"/>
    <property type="project" value="TreeGrafter"/>
</dbReference>
<dbReference type="InterPro" id="IPR029035">
    <property type="entry name" value="DHS-like_NAD/FAD-binding_dom"/>
</dbReference>